<dbReference type="EMBL" id="LBIA02000001">
    <property type="protein sequence ID" value="TKT71597.1"/>
    <property type="molecule type" value="Genomic_DNA"/>
</dbReference>
<feature type="signal peptide" evidence="1">
    <location>
        <begin position="1"/>
        <end position="24"/>
    </location>
</feature>
<sequence length="295" mass="31743">MIQKLSHRLAAVAVAAATSVFAFAAQAEIDNSSLSAPGFRPHVRTFGLVYTLPKDVNDTLDLTTKGMLREKLLNAKLEDEAARHNIPHVTVVHIHNADATTPDKMLKALPKLPGVLNVTLKKFYNTEAAKGAGQPWWLDLGIVKEGADFEAMMAFNTTATAALAPLRDGPLPRCTGPVYAAMSDAAKDLVKTVGVSGVNVVKDGKELRSHNPHNTLVYSNVKFTPELQKDMDQTATEFNQILPDGIPVSFKTISIVELGFAGNVLREVYRIDLQNGSILNVATGKTTGTTTATAR</sequence>
<organism evidence="2 3">
    <name type="scientific">Afipia massiliensis</name>
    <dbReference type="NCBI Taxonomy" id="211460"/>
    <lineage>
        <taxon>Bacteria</taxon>
        <taxon>Pseudomonadati</taxon>
        <taxon>Pseudomonadota</taxon>
        <taxon>Alphaproteobacteria</taxon>
        <taxon>Hyphomicrobiales</taxon>
        <taxon>Nitrobacteraceae</taxon>
        <taxon>Afipia</taxon>
    </lineage>
</organism>
<evidence type="ECO:0000256" key="1">
    <source>
        <dbReference type="SAM" id="SignalP"/>
    </source>
</evidence>
<evidence type="ECO:0000313" key="3">
    <source>
        <dbReference type="Proteomes" id="UP000034832"/>
    </source>
</evidence>
<dbReference type="RefSeq" id="WP_046827846.1">
    <property type="nucleotide sequence ID" value="NZ_LBIA02000001.1"/>
</dbReference>
<name>A0A4U6BMS3_9BRAD</name>
<reference evidence="2" key="1">
    <citation type="submission" date="2019-04" db="EMBL/GenBank/DDBJ databases">
        <title>Whole genome sequencing of cave bacteria.</title>
        <authorList>
            <person name="Gan H.M."/>
            <person name="Barton H."/>
            <person name="Savka M.A."/>
        </authorList>
    </citation>
    <scope>NUCLEOTIDE SEQUENCE [LARGE SCALE GENOMIC DNA]</scope>
    <source>
        <strain evidence="2">LC387</strain>
    </source>
</reference>
<protein>
    <submittedName>
        <fullName evidence="2">Uncharacterized protein</fullName>
    </submittedName>
</protein>
<accession>A0A4U6BMS3</accession>
<feature type="chain" id="PRO_5020474661" evidence="1">
    <location>
        <begin position="25"/>
        <end position="295"/>
    </location>
</feature>
<dbReference type="OrthoDB" id="5322684at2"/>
<dbReference type="Proteomes" id="UP000034832">
    <property type="component" value="Unassembled WGS sequence"/>
</dbReference>
<keyword evidence="3" id="KW-1185">Reference proteome</keyword>
<dbReference type="AlphaFoldDB" id="A0A4U6BMS3"/>
<proteinExistence type="predicted"/>
<comment type="caution">
    <text evidence="2">The sequence shown here is derived from an EMBL/GenBank/DDBJ whole genome shotgun (WGS) entry which is preliminary data.</text>
</comment>
<evidence type="ECO:0000313" key="2">
    <source>
        <dbReference type="EMBL" id="TKT71597.1"/>
    </source>
</evidence>
<gene>
    <name evidence="2" type="ORF">YH63_009310</name>
</gene>
<keyword evidence="1" id="KW-0732">Signal</keyword>